<keyword evidence="5" id="KW-1185">Reference proteome</keyword>
<evidence type="ECO:0000256" key="2">
    <source>
        <dbReference type="ARBA" id="ARBA00022884"/>
    </source>
</evidence>
<keyword evidence="1" id="KW-0378">Hydrolase</keyword>
<reference evidence="4 5" key="1">
    <citation type="journal article" date="2019" name="Int. J. Syst. Evol. Microbiol.">
        <title>The Global Catalogue of Microorganisms (GCM) 10K type strain sequencing project: providing services to taxonomists for standard genome sequencing and annotation.</title>
        <authorList>
            <consortium name="The Broad Institute Genomics Platform"/>
            <consortium name="The Broad Institute Genome Sequencing Center for Infectious Disease"/>
            <person name="Wu L."/>
            <person name="Ma J."/>
        </authorList>
    </citation>
    <scope>NUCLEOTIDE SEQUENCE [LARGE SCALE GENOMIC DNA]</scope>
    <source>
        <strain evidence="4 5">JCM 14162</strain>
    </source>
</reference>
<organism evidence="4 5">
    <name type="scientific">Parasphingorhabdus litoris</name>
    <dbReference type="NCBI Taxonomy" id="394733"/>
    <lineage>
        <taxon>Bacteria</taxon>
        <taxon>Pseudomonadati</taxon>
        <taxon>Pseudomonadota</taxon>
        <taxon>Alphaproteobacteria</taxon>
        <taxon>Sphingomonadales</taxon>
        <taxon>Sphingomonadaceae</taxon>
        <taxon>Parasphingorhabdus</taxon>
    </lineage>
</organism>
<feature type="domain" description="RNA-binding protein AU-1/Ribonuclease E/G" evidence="3">
    <location>
        <begin position="133"/>
        <end position="249"/>
    </location>
</feature>
<gene>
    <name evidence="4" type="ORF">GCM10009096_12710</name>
</gene>
<evidence type="ECO:0000256" key="1">
    <source>
        <dbReference type="ARBA" id="ARBA00022801"/>
    </source>
</evidence>
<protein>
    <recommendedName>
        <fullName evidence="3">RNA-binding protein AU-1/Ribonuclease E/G domain-containing protein</fullName>
    </recommendedName>
</protein>
<keyword evidence="2" id="KW-0694">RNA-binding</keyword>
<evidence type="ECO:0000259" key="3">
    <source>
        <dbReference type="Pfam" id="PF10150"/>
    </source>
</evidence>
<dbReference type="InterPro" id="IPR019307">
    <property type="entry name" value="RNA-bd_AU-1/RNase_E/G"/>
</dbReference>
<proteinExistence type="predicted"/>
<dbReference type="Proteomes" id="UP001500713">
    <property type="component" value="Unassembled WGS sequence"/>
</dbReference>
<name>A0ABN1ACB1_9SPHN</name>
<dbReference type="EMBL" id="BAAAEM010000002">
    <property type="protein sequence ID" value="GAA0472938.1"/>
    <property type="molecule type" value="Genomic_DNA"/>
</dbReference>
<evidence type="ECO:0000313" key="4">
    <source>
        <dbReference type="EMBL" id="GAA0472938.1"/>
    </source>
</evidence>
<sequence length="335" mass="35306">MAPDFQNGWLYEAGIGENRAAHIVDGALAGVRVEREQVGAKLGSIVDAQFTQQWVAGSSGIATLDSGEQCLLQPLPKDLTEGATVRVEIVREALNEKGGQSKRAKARPAGEGAALVQGPSLLDSIKASGAAIHQLQAHEPDMLAAMGWHEAIEQAESGRIDFDGGSLLVSLTPAMTVIDVDGPLKPLELAKRAAKEIALALTRFDIGGSVGVDFPTLQAKAERTEVCVIFDEYMAGNCERTAINGFGFMQVVSRKTGPSVLDVMQADKVLSATLALLRQAERAQGTGAMRLDVHPAIAAKVKHRQAWLDALSRRTGRSISVAAKGDIAIAGGQVS</sequence>
<comment type="caution">
    <text evidence="4">The sequence shown here is derived from an EMBL/GenBank/DDBJ whole genome shotgun (WGS) entry which is preliminary data.</text>
</comment>
<evidence type="ECO:0000313" key="5">
    <source>
        <dbReference type="Proteomes" id="UP001500713"/>
    </source>
</evidence>
<dbReference type="Pfam" id="PF10150">
    <property type="entry name" value="RNase_E_G"/>
    <property type="match status" value="1"/>
</dbReference>
<dbReference type="RefSeq" id="WP_229956193.1">
    <property type="nucleotide sequence ID" value="NZ_BAAAEM010000002.1"/>
</dbReference>
<accession>A0ABN1ACB1</accession>